<dbReference type="GO" id="GO:0003677">
    <property type="term" value="F:DNA binding"/>
    <property type="evidence" value="ECO:0007669"/>
    <property type="project" value="UniProtKB-KW"/>
</dbReference>
<evidence type="ECO:0000256" key="4">
    <source>
        <dbReference type="ARBA" id="ARBA00023163"/>
    </source>
</evidence>
<dbReference type="Proteomes" id="UP000295565">
    <property type="component" value="Unassembled WGS sequence"/>
</dbReference>
<dbReference type="PANTHER" id="PTHR34294">
    <property type="entry name" value="TRANSCRIPTIONAL REGULATOR-RELATED"/>
    <property type="match status" value="1"/>
</dbReference>
<keyword evidence="4" id="KW-0804">Transcription</keyword>
<dbReference type="PANTHER" id="PTHR34294:SF1">
    <property type="entry name" value="TRANSCRIPTIONAL REGULATOR LSRR"/>
    <property type="match status" value="1"/>
</dbReference>
<dbReference type="EMBL" id="SMGD01000013">
    <property type="protein sequence ID" value="TCK51884.1"/>
    <property type="molecule type" value="Genomic_DNA"/>
</dbReference>
<gene>
    <name evidence="6" type="ORF">EV690_1967</name>
</gene>
<reference evidence="6 7" key="1">
    <citation type="submission" date="2019-03" db="EMBL/GenBank/DDBJ databases">
        <title>Genomic Encyclopedia of Type Strains, Phase IV (KMG-IV): sequencing the most valuable type-strain genomes for metagenomic binning, comparative biology and taxonomic classification.</title>
        <authorList>
            <person name="Goeker M."/>
        </authorList>
    </citation>
    <scope>NUCLEOTIDE SEQUENCE [LARGE SCALE GENOMIC DNA]</scope>
    <source>
        <strain evidence="6 7">DSM 18577</strain>
    </source>
</reference>
<keyword evidence="7" id="KW-1185">Reference proteome</keyword>
<organism evidence="6 7">
    <name type="scientific">Celerinatantimonas diazotrophica</name>
    <dbReference type="NCBI Taxonomy" id="412034"/>
    <lineage>
        <taxon>Bacteria</taxon>
        <taxon>Pseudomonadati</taxon>
        <taxon>Pseudomonadota</taxon>
        <taxon>Gammaproteobacteria</taxon>
        <taxon>Celerinatantimonadaceae</taxon>
        <taxon>Celerinatantimonas</taxon>
    </lineage>
</organism>
<sequence length="322" mass="35490">MDAQDLKHDQRLDKAARAAWLYYISGKTQNQIADILGLSRQMTQRLIALASEQGIVNIQITHPVADCSLLAQRLAKRYDLTVCEVVPGCGLNQDECLKMVAAAGAQVMSKFIHAKTPQTIGVGSGRTLRAAITELVACDRPQHRCVSLIGAISSDGSCTRYDSPLWLAEKTQGRYYILPAPLYADSVEDKNQWCSHRIYQLVLKQAYQATVSFIGIGQVDHQCPLYLDGFITAEEVAELQRKSVVCELLGHFMDARGNLIDTSLSERLTSIPLYQSPSHQVIAMAGGTAKFQAILATLRGRWVNGLVTDEQTAIDLLQIENE</sequence>
<dbReference type="GO" id="GO:0030246">
    <property type="term" value="F:carbohydrate binding"/>
    <property type="evidence" value="ECO:0007669"/>
    <property type="project" value="InterPro"/>
</dbReference>
<dbReference type="InterPro" id="IPR051054">
    <property type="entry name" value="SorC_transcr_regulators"/>
</dbReference>
<dbReference type="InterPro" id="IPR036388">
    <property type="entry name" value="WH-like_DNA-bd_sf"/>
</dbReference>
<evidence type="ECO:0000313" key="7">
    <source>
        <dbReference type="Proteomes" id="UP000295565"/>
    </source>
</evidence>
<dbReference type="InterPro" id="IPR037171">
    <property type="entry name" value="NagB/RpiA_transferase-like"/>
</dbReference>
<accession>A0A4R1JLF1</accession>
<dbReference type="AlphaFoldDB" id="A0A4R1JLF1"/>
<keyword evidence="3" id="KW-0238">DNA-binding</keyword>
<evidence type="ECO:0000256" key="2">
    <source>
        <dbReference type="ARBA" id="ARBA00023015"/>
    </source>
</evidence>
<keyword evidence="2" id="KW-0805">Transcription regulation</keyword>
<evidence type="ECO:0000256" key="1">
    <source>
        <dbReference type="ARBA" id="ARBA00010466"/>
    </source>
</evidence>
<evidence type="ECO:0000256" key="3">
    <source>
        <dbReference type="ARBA" id="ARBA00023125"/>
    </source>
</evidence>
<name>A0A4R1JLF1_9GAMM</name>
<dbReference type="Gene3D" id="3.40.50.1360">
    <property type="match status" value="1"/>
</dbReference>
<dbReference type="RefSeq" id="WP_131912797.1">
    <property type="nucleotide sequence ID" value="NZ_OU594967.1"/>
</dbReference>
<dbReference type="SUPFAM" id="SSF100950">
    <property type="entry name" value="NagB/RpiA/CoA transferase-like"/>
    <property type="match status" value="1"/>
</dbReference>
<comment type="caution">
    <text evidence="6">The sequence shown here is derived from an EMBL/GenBank/DDBJ whole genome shotgun (WGS) entry which is preliminary data.</text>
</comment>
<dbReference type="Gene3D" id="1.10.10.10">
    <property type="entry name" value="Winged helix-like DNA-binding domain superfamily/Winged helix DNA-binding domain"/>
    <property type="match status" value="1"/>
</dbReference>
<proteinExistence type="inferred from homology"/>
<dbReference type="OrthoDB" id="7065657at2"/>
<dbReference type="Pfam" id="PF04198">
    <property type="entry name" value="Sugar-bind"/>
    <property type="match status" value="1"/>
</dbReference>
<evidence type="ECO:0000313" key="6">
    <source>
        <dbReference type="EMBL" id="TCK51884.1"/>
    </source>
</evidence>
<protein>
    <submittedName>
        <fullName evidence="6">Transcriptional regulator</fullName>
    </submittedName>
</protein>
<dbReference type="InterPro" id="IPR007324">
    <property type="entry name" value="Sugar-bd_dom_put"/>
</dbReference>
<feature type="domain" description="Sugar-binding" evidence="5">
    <location>
        <begin position="63"/>
        <end position="317"/>
    </location>
</feature>
<evidence type="ECO:0000259" key="5">
    <source>
        <dbReference type="Pfam" id="PF04198"/>
    </source>
</evidence>
<comment type="similarity">
    <text evidence="1">Belongs to the SorC transcriptional regulatory family.</text>
</comment>